<dbReference type="EMBL" id="JAANIU010007886">
    <property type="protein sequence ID" value="KAG1536447.1"/>
    <property type="molecule type" value="Genomic_DNA"/>
</dbReference>
<sequence>MARPPSGAGHASSGTWRTARSARRPRLPPTVSRPLPHVERHRILHLVLGEGGDGGQQQQAAVAVVAAGDDEARRLGFDLELLGDRGVDGRGRELLVDLGNAVAEVVFDQAQQRDTRLDLDAHVRVFGVGVDQRAGRGGVLVVQGLDGVDMQPGFLGRAAQRFRQPLGQLDGDRGIARCAA</sequence>
<protein>
    <submittedName>
        <fullName evidence="2">Uncharacterized protein</fullName>
    </submittedName>
</protein>
<gene>
    <name evidence="2" type="ORF">G6F50_015063</name>
</gene>
<dbReference type="Proteomes" id="UP000740926">
    <property type="component" value="Unassembled WGS sequence"/>
</dbReference>
<comment type="caution">
    <text evidence="2">The sequence shown here is derived from an EMBL/GenBank/DDBJ whole genome shotgun (WGS) entry which is preliminary data.</text>
</comment>
<evidence type="ECO:0000313" key="3">
    <source>
        <dbReference type="Proteomes" id="UP000740926"/>
    </source>
</evidence>
<evidence type="ECO:0000313" key="2">
    <source>
        <dbReference type="EMBL" id="KAG1536447.1"/>
    </source>
</evidence>
<accession>A0A9P6Y089</accession>
<keyword evidence="3" id="KW-1185">Reference proteome</keyword>
<organism evidence="2 3">
    <name type="scientific">Rhizopus delemar</name>
    <dbReference type="NCBI Taxonomy" id="936053"/>
    <lineage>
        <taxon>Eukaryota</taxon>
        <taxon>Fungi</taxon>
        <taxon>Fungi incertae sedis</taxon>
        <taxon>Mucoromycota</taxon>
        <taxon>Mucoromycotina</taxon>
        <taxon>Mucoromycetes</taxon>
        <taxon>Mucorales</taxon>
        <taxon>Mucorineae</taxon>
        <taxon>Rhizopodaceae</taxon>
        <taxon>Rhizopus</taxon>
    </lineage>
</organism>
<proteinExistence type="predicted"/>
<dbReference type="AlphaFoldDB" id="A0A9P6Y089"/>
<reference evidence="2 3" key="1">
    <citation type="journal article" date="2020" name="Microb. Genom.">
        <title>Genetic diversity of clinical and environmental Mucorales isolates obtained from an investigation of mucormycosis cases among solid organ transplant recipients.</title>
        <authorList>
            <person name="Nguyen M.H."/>
            <person name="Kaul D."/>
            <person name="Muto C."/>
            <person name="Cheng S.J."/>
            <person name="Richter R.A."/>
            <person name="Bruno V.M."/>
            <person name="Liu G."/>
            <person name="Beyhan S."/>
            <person name="Sundermann A.J."/>
            <person name="Mounaud S."/>
            <person name="Pasculle A.W."/>
            <person name="Nierman W.C."/>
            <person name="Driscoll E."/>
            <person name="Cumbie R."/>
            <person name="Clancy C.J."/>
            <person name="Dupont C.L."/>
        </authorList>
    </citation>
    <scope>NUCLEOTIDE SEQUENCE [LARGE SCALE GENOMIC DNA]</scope>
    <source>
        <strain evidence="2 3">GL24</strain>
    </source>
</reference>
<name>A0A9P6Y089_9FUNG</name>
<evidence type="ECO:0000256" key="1">
    <source>
        <dbReference type="SAM" id="MobiDB-lite"/>
    </source>
</evidence>
<feature type="region of interest" description="Disordered" evidence="1">
    <location>
        <begin position="1"/>
        <end position="35"/>
    </location>
</feature>